<name>A0A2P7B650_9HYPH</name>
<sequence>MSEASQERALGRLESKVDLILADNERAAHSRKEQYEKLEPITRKADATDRKIDGIDGRLKTVEKPVAEFEKWRERAIGALMLVSLVSACIGAVALWIWRKLVALLS</sequence>
<comment type="caution">
    <text evidence="2">The sequence shown here is derived from an EMBL/GenBank/DDBJ whole genome shotgun (WGS) entry which is preliminary data.</text>
</comment>
<dbReference type="Proteomes" id="UP000241764">
    <property type="component" value="Unassembled WGS sequence"/>
</dbReference>
<dbReference type="EMBL" id="PGGM01000011">
    <property type="protein sequence ID" value="PSH61945.1"/>
    <property type="molecule type" value="Genomic_DNA"/>
</dbReference>
<organism evidence="2 3">
    <name type="scientific">Phyllobacterium sophorae</name>
    <dbReference type="NCBI Taxonomy" id="1520277"/>
    <lineage>
        <taxon>Bacteria</taxon>
        <taxon>Pseudomonadati</taxon>
        <taxon>Pseudomonadota</taxon>
        <taxon>Alphaproteobacteria</taxon>
        <taxon>Hyphomicrobiales</taxon>
        <taxon>Phyllobacteriaceae</taxon>
        <taxon>Phyllobacterium</taxon>
    </lineage>
</organism>
<keyword evidence="1" id="KW-0812">Transmembrane</keyword>
<dbReference type="AlphaFoldDB" id="A0A2P7B650"/>
<accession>A0A2P7B650</accession>
<keyword evidence="1" id="KW-0472">Membrane</keyword>
<evidence type="ECO:0000256" key="1">
    <source>
        <dbReference type="SAM" id="Phobius"/>
    </source>
</evidence>
<reference evidence="3" key="1">
    <citation type="submission" date="2017-11" db="EMBL/GenBank/DDBJ databases">
        <authorList>
            <person name="Kuznetsova I."/>
            <person name="Sazanova A."/>
            <person name="Chirak E."/>
            <person name="Safronova V."/>
            <person name="Willems A."/>
        </authorList>
    </citation>
    <scope>NUCLEOTIDE SEQUENCE [LARGE SCALE GENOMIC DNA]</scope>
    <source>
        <strain evidence="3">CCBAU 03422</strain>
    </source>
</reference>
<dbReference type="OrthoDB" id="8448528at2"/>
<protein>
    <recommendedName>
        <fullName evidence="4">DUF1515 domain-containing protein</fullName>
    </recommendedName>
</protein>
<proteinExistence type="predicted"/>
<feature type="transmembrane region" description="Helical" evidence="1">
    <location>
        <begin position="77"/>
        <end position="98"/>
    </location>
</feature>
<keyword evidence="3" id="KW-1185">Reference proteome</keyword>
<evidence type="ECO:0000313" key="3">
    <source>
        <dbReference type="Proteomes" id="UP000241764"/>
    </source>
</evidence>
<dbReference type="RefSeq" id="WP_106666119.1">
    <property type="nucleotide sequence ID" value="NZ_PGGM01000011.1"/>
</dbReference>
<evidence type="ECO:0000313" key="2">
    <source>
        <dbReference type="EMBL" id="PSH61945.1"/>
    </source>
</evidence>
<evidence type="ECO:0008006" key="4">
    <source>
        <dbReference type="Google" id="ProtNLM"/>
    </source>
</evidence>
<keyword evidence="1" id="KW-1133">Transmembrane helix</keyword>
<gene>
    <name evidence="2" type="ORF">CU103_21780</name>
</gene>